<keyword evidence="2" id="KW-1185">Reference proteome</keyword>
<organism evidence="1 2">
    <name type="scientific">Streptomyces nitrosporeus</name>
    <dbReference type="NCBI Taxonomy" id="28894"/>
    <lineage>
        <taxon>Bacteria</taxon>
        <taxon>Bacillati</taxon>
        <taxon>Actinomycetota</taxon>
        <taxon>Actinomycetes</taxon>
        <taxon>Kitasatosporales</taxon>
        <taxon>Streptomycetaceae</taxon>
        <taxon>Streptomyces</taxon>
    </lineage>
</organism>
<dbReference type="Gene3D" id="2.60.120.200">
    <property type="match status" value="1"/>
</dbReference>
<dbReference type="SUPFAM" id="SSF49899">
    <property type="entry name" value="Concanavalin A-like lectins/glucanases"/>
    <property type="match status" value="1"/>
</dbReference>
<dbReference type="KEGG" id="snk:CP967_08675"/>
<evidence type="ECO:0000313" key="1">
    <source>
        <dbReference type="EMBL" id="QEU72036.1"/>
    </source>
</evidence>
<accession>A0A5J6F7I9</accession>
<dbReference type="OrthoDB" id="3445328at2"/>
<dbReference type="AlphaFoldDB" id="A0A5J6F7I9"/>
<protein>
    <submittedName>
        <fullName evidence="1">Uncharacterized protein</fullName>
    </submittedName>
</protein>
<dbReference type="RefSeq" id="WP_150487402.1">
    <property type="nucleotide sequence ID" value="NZ_BMUV01000001.1"/>
</dbReference>
<gene>
    <name evidence="1" type="ORF">CP967_08675</name>
</gene>
<proteinExistence type="predicted"/>
<dbReference type="InterPro" id="IPR013320">
    <property type="entry name" value="ConA-like_dom_sf"/>
</dbReference>
<reference evidence="1 2" key="1">
    <citation type="submission" date="2017-09" db="EMBL/GenBank/DDBJ databases">
        <authorList>
            <person name="Lee N."/>
            <person name="Cho B.-K."/>
        </authorList>
    </citation>
    <scope>NUCLEOTIDE SEQUENCE [LARGE SCALE GENOMIC DNA]</scope>
    <source>
        <strain evidence="1 2">ATCC 12769</strain>
    </source>
</reference>
<dbReference type="Proteomes" id="UP000326178">
    <property type="component" value="Chromosome"/>
</dbReference>
<sequence length="811" mass="86566">MAILVEMGWGGLVQYPWTITWTDITPRVDMVQGVTITRGASDELSETQPGTATLTLDNQDGALTPGNPDSPFFPFVRRNAPIRVSAVHYPTRTGSGPYPLSMLGDDFDAPALSSLWANAYGGAGAAGGRARIPVTPGAGAGLQSVREWTLPGSAVGVRLATLPAVNGSSSVRVNLLLDSQTAGTRLGFQYNAVAGTLRCISEVGFSDAASVDLPYSGIDHLWVRIRETSGVVYWETSGDGWDWTVRRTMATPTWAVSNVLMLSFTAARTGGTGDYVEWDYLGAVIRPRFYGTVNEWPVAWEGLASSVAISATDLFKRLNRLPPLRSCLTEEIVATGPLAYYPLTEPTGSTSAGDLSGTTAGPLSVVQLSSGGTLDLGAAPGPAAASEVLPLFTPVSATVGKYLASDLGQQFQSASGAGWNMMECWFQTTTPGRVIFGLSSATTIYQLVWSLSATGALQVESSYDGFLSSPIVYSTGNLADGQWHHLAYDEVLRQVWIDGAPLSGDHPWIVVELRKLTVGAYASGRLWAGSIGHLALYTVQPSAPIGAVLATHYEAGMTAYSGETADLRVARLARYAGVTSVTVLGALHDPVAGQGEAGGTVVSRLREVEATESGRLYAERDYFGLAYQSRDLRYNPDSGDEAFAISYADLEPGVQLADDDQKLTNSVEASRPGGATQRVVARSSILAYGLYEKQLTLLKTSDNSVVDAASWIVSRYADPEPELREVPIEAHTMPEYLDILDADISSYFTVYDLPEQATAADLRVTVEGYTETLRERSHVIQFRTSASSTDSVWVIGDPVYGILGGTSRLAY</sequence>
<dbReference type="EMBL" id="CP023702">
    <property type="protein sequence ID" value="QEU72036.1"/>
    <property type="molecule type" value="Genomic_DNA"/>
</dbReference>
<name>A0A5J6F7I9_9ACTN</name>
<evidence type="ECO:0000313" key="2">
    <source>
        <dbReference type="Proteomes" id="UP000326178"/>
    </source>
</evidence>